<gene>
    <name evidence="1" type="ORF">JNB62_05355</name>
</gene>
<dbReference type="Proteomes" id="UP001196843">
    <property type="component" value="Unassembled WGS sequence"/>
</dbReference>
<sequence>MPIVLAAPASTSGAGSSAFSPRAMTWTGWDGSLWPLVGSTARNPRMAPGVQGLHMPPMVIHKSSSPLVAGEDLLGYSLPARPVYWPMLFRAASAAQWEEDHGAFFDSFHPIIPGTWTVGIGDKARSLPLTGVFDGSYSFERDPFVTGRALIGVELSAPRPLWRGKRISRPFYAAEGVDFIDADGAPTFHVSGAATFQEARIPNPGDEPAYLVWTAVGPLENVQLGVGDAVIDVPFPIADGEVLQIDTDPAGLFATLDGADVTRDLGFQMFAPVPARGETRLVIIAAGAGAVTAELVPLYWRAF</sequence>
<dbReference type="EMBL" id="JAEUAW010000003">
    <property type="protein sequence ID" value="MBW9093102.1"/>
    <property type="molecule type" value="Genomic_DNA"/>
</dbReference>
<proteinExistence type="predicted"/>
<accession>A0ABS7HLJ9</accession>
<organism evidence="1 2">
    <name type="scientific">Microbacterium jejuense</name>
    <dbReference type="NCBI Taxonomy" id="1263637"/>
    <lineage>
        <taxon>Bacteria</taxon>
        <taxon>Bacillati</taxon>
        <taxon>Actinomycetota</taxon>
        <taxon>Actinomycetes</taxon>
        <taxon>Micrococcales</taxon>
        <taxon>Microbacteriaceae</taxon>
        <taxon>Microbacterium</taxon>
    </lineage>
</organism>
<reference evidence="1 2" key="1">
    <citation type="journal article" date="2021" name="MBio">
        <title>Poor Competitiveness of Bradyrhizobium in Pigeon Pea Root Colonization in Indian Soils.</title>
        <authorList>
            <person name="Chalasani D."/>
            <person name="Basu A."/>
            <person name="Pullabhotla S.V.S.R.N."/>
            <person name="Jorrin B."/>
            <person name="Neal A.L."/>
            <person name="Poole P.S."/>
            <person name="Podile A.R."/>
            <person name="Tkacz A."/>
        </authorList>
    </citation>
    <scope>NUCLEOTIDE SEQUENCE [LARGE SCALE GENOMIC DNA]</scope>
    <source>
        <strain evidence="1 2">HU14</strain>
    </source>
</reference>
<comment type="caution">
    <text evidence="1">The sequence shown here is derived from an EMBL/GenBank/DDBJ whole genome shotgun (WGS) entry which is preliminary data.</text>
</comment>
<evidence type="ECO:0000313" key="1">
    <source>
        <dbReference type="EMBL" id="MBW9093102.1"/>
    </source>
</evidence>
<evidence type="ECO:0000313" key="2">
    <source>
        <dbReference type="Proteomes" id="UP001196843"/>
    </source>
</evidence>
<protein>
    <recommendedName>
        <fullName evidence="3">Phage tail protein</fullName>
    </recommendedName>
</protein>
<name>A0ABS7HLJ9_9MICO</name>
<evidence type="ECO:0008006" key="3">
    <source>
        <dbReference type="Google" id="ProtNLM"/>
    </source>
</evidence>
<dbReference type="RefSeq" id="WP_220299824.1">
    <property type="nucleotide sequence ID" value="NZ_JAEUAW010000003.1"/>
</dbReference>
<keyword evidence="2" id="KW-1185">Reference proteome</keyword>